<proteinExistence type="predicted"/>
<reference evidence="1 2" key="1">
    <citation type="journal article" date="2010" name="ChemBioChem">
        <title>Cloning and characterization of the biosynthetic gene cluster of 16-membered macrolide antibiotic FD-891: involvement of a dual functional cytochrome P450 monooxygenase catalyzing epoxidation and hydroxylation.</title>
        <authorList>
            <person name="Kudo F."/>
            <person name="Motegi A."/>
            <person name="Mizoue K."/>
            <person name="Eguchi T."/>
        </authorList>
    </citation>
    <scope>NUCLEOTIDE SEQUENCE [LARGE SCALE GENOMIC DNA]</scope>
    <source>
        <strain evidence="1 2">A-8890</strain>
    </source>
</reference>
<dbReference type="EMBL" id="AP018448">
    <property type="protein sequence ID" value="BBC30206.1"/>
    <property type="molecule type" value="Genomic_DNA"/>
</dbReference>
<name>A0ABM7F368_9ACTN</name>
<gene>
    <name evidence="1" type="ORF">SGFS_015000</name>
</gene>
<protein>
    <submittedName>
        <fullName evidence="1">Uncharacterized protein</fullName>
    </submittedName>
</protein>
<accession>A0ABM7F368</accession>
<organism evidence="1 2">
    <name type="scientific">Streptomyces graminofaciens</name>
    <dbReference type="NCBI Taxonomy" id="68212"/>
    <lineage>
        <taxon>Bacteria</taxon>
        <taxon>Bacillati</taxon>
        <taxon>Actinomycetota</taxon>
        <taxon>Actinomycetes</taxon>
        <taxon>Kitasatosporales</taxon>
        <taxon>Streptomycetaceae</taxon>
        <taxon>Streptomyces</taxon>
    </lineage>
</organism>
<evidence type="ECO:0000313" key="1">
    <source>
        <dbReference type="EMBL" id="BBC30206.1"/>
    </source>
</evidence>
<evidence type="ECO:0000313" key="2">
    <source>
        <dbReference type="Proteomes" id="UP001321542"/>
    </source>
</evidence>
<dbReference type="Proteomes" id="UP001321542">
    <property type="component" value="Chromosome"/>
</dbReference>
<sequence>MSASATQRAAPSLSLLGNWSKSATDLNATSSVSSRFALGISEATVSATGFDDMGTLLVGATLSFWDVLG</sequence>
<keyword evidence="2" id="KW-1185">Reference proteome</keyword>
<reference evidence="1 2" key="2">
    <citation type="journal article" date="2023" name="ChemBioChem">
        <title>Acyltransferase Domain Exchange between Two Independent Type I Polyketide Synthases in the Same Producer Strain of Macrolide Antibiotics.</title>
        <authorList>
            <person name="Kudo F."/>
            <person name="Kishikawa K."/>
            <person name="Tsuboi K."/>
            <person name="Kido T."/>
            <person name="Usui T."/>
            <person name="Hashimoto J."/>
            <person name="Shin-Ya K."/>
            <person name="Miyanaga A."/>
            <person name="Eguchi T."/>
        </authorList>
    </citation>
    <scope>NUCLEOTIDE SEQUENCE [LARGE SCALE GENOMIC DNA]</scope>
    <source>
        <strain evidence="1 2">A-8890</strain>
    </source>
</reference>